<feature type="domain" description="Aminoacyl-transfer RNA synthetases class-II family profile" evidence="18">
    <location>
        <begin position="166"/>
        <end position="402"/>
    </location>
</feature>
<dbReference type="Gene3D" id="3.30.930.10">
    <property type="entry name" value="Bira Bifunctional Protein, Domain 2"/>
    <property type="match status" value="1"/>
</dbReference>
<comment type="catalytic activity">
    <reaction evidence="13">
        <text>tRNA(Ser) + L-serine + ATP = L-seryl-tRNA(Ser) + AMP + diphosphate + H(+)</text>
        <dbReference type="Rhea" id="RHEA:12292"/>
        <dbReference type="Rhea" id="RHEA-COMP:9669"/>
        <dbReference type="Rhea" id="RHEA-COMP:9703"/>
        <dbReference type="ChEBI" id="CHEBI:15378"/>
        <dbReference type="ChEBI" id="CHEBI:30616"/>
        <dbReference type="ChEBI" id="CHEBI:33019"/>
        <dbReference type="ChEBI" id="CHEBI:33384"/>
        <dbReference type="ChEBI" id="CHEBI:78442"/>
        <dbReference type="ChEBI" id="CHEBI:78533"/>
        <dbReference type="ChEBI" id="CHEBI:456215"/>
        <dbReference type="EC" id="6.1.1.11"/>
    </reaction>
</comment>
<dbReference type="EC" id="6.1.1.11" evidence="4 14"/>
<evidence type="ECO:0000256" key="1">
    <source>
        <dbReference type="ARBA" id="ARBA00004496"/>
    </source>
</evidence>
<dbReference type="PIRSF" id="PIRSF001529">
    <property type="entry name" value="Ser-tRNA-synth_IIa"/>
    <property type="match status" value="1"/>
</dbReference>
<organism evidence="19">
    <name type="scientific">candidate division WOR-3 bacterium</name>
    <dbReference type="NCBI Taxonomy" id="2052148"/>
    <lineage>
        <taxon>Bacteria</taxon>
        <taxon>Bacteria division WOR-3</taxon>
    </lineage>
</organism>
<dbReference type="AlphaFoldDB" id="A0A7C6A8E5"/>
<evidence type="ECO:0000256" key="9">
    <source>
        <dbReference type="ARBA" id="ARBA00022917"/>
    </source>
</evidence>
<evidence type="ECO:0000259" key="18">
    <source>
        <dbReference type="PROSITE" id="PS50862"/>
    </source>
</evidence>
<evidence type="ECO:0000313" key="19">
    <source>
        <dbReference type="EMBL" id="HHS51607.1"/>
    </source>
</evidence>
<gene>
    <name evidence="19" type="ORF">ENW73_01905</name>
</gene>
<dbReference type="GO" id="GO:0005737">
    <property type="term" value="C:cytoplasm"/>
    <property type="evidence" value="ECO:0007669"/>
    <property type="project" value="UniProtKB-SubCell"/>
</dbReference>
<feature type="binding site" evidence="16">
    <location>
        <begin position="255"/>
        <end position="257"/>
    </location>
    <ligand>
        <name>ATP</name>
        <dbReference type="ChEBI" id="CHEBI:30616"/>
    </ligand>
</feature>
<dbReference type="CDD" id="cd00770">
    <property type="entry name" value="SerRS_core"/>
    <property type="match status" value="1"/>
</dbReference>
<dbReference type="PANTHER" id="PTHR43697:SF1">
    <property type="entry name" value="SERINE--TRNA LIGASE"/>
    <property type="match status" value="1"/>
</dbReference>
<evidence type="ECO:0000256" key="4">
    <source>
        <dbReference type="ARBA" id="ARBA00012840"/>
    </source>
</evidence>
<comment type="caution">
    <text evidence="19">The sequence shown here is derived from an EMBL/GenBank/DDBJ whole genome shotgun (WGS) entry which is preliminary data.</text>
</comment>
<dbReference type="InterPro" id="IPR002317">
    <property type="entry name" value="Ser-tRNA-ligase_type_1"/>
</dbReference>
<dbReference type="InterPro" id="IPR006195">
    <property type="entry name" value="aa-tRNA-synth_II"/>
</dbReference>
<evidence type="ECO:0000256" key="13">
    <source>
        <dbReference type="ARBA" id="ARBA00048823"/>
    </source>
</evidence>
<dbReference type="Pfam" id="PF02403">
    <property type="entry name" value="Seryl_tRNA_N"/>
    <property type="match status" value="1"/>
</dbReference>
<dbReference type="GO" id="GO:0006434">
    <property type="term" value="P:seryl-tRNA aminoacylation"/>
    <property type="evidence" value="ECO:0007669"/>
    <property type="project" value="UniProtKB-UniRule"/>
</dbReference>
<comment type="similarity">
    <text evidence="3">Belongs to the class-II aminoacyl-tRNA synthetase family. Type-1 seryl-tRNA synthetase subfamily.</text>
</comment>
<name>A0A7C6A8E5_UNCW3</name>
<dbReference type="EMBL" id="DTLI01000044">
    <property type="protein sequence ID" value="HHS51607.1"/>
    <property type="molecule type" value="Genomic_DNA"/>
</dbReference>
<dbReference type="InterPro" id="IPR010978">
    <property type="entry name" value="tRNA-bd_arm"/>
</dbReference>
<keyword evidence="17" id="KW-0175">Coiled coil</keyword>
<feature type="coiled-coil region" evidence="17">
    <location>
        <begin position="29"/>
        <end position="101"/>
    </location>
</feature>
<dbReference type="InterPro" id="IPR002314">
    <property type="entry name" value="aa-tRNA-synt_IIb"/>
</dbReference>
<comment type="subcellular location">
    <subcellularLocation>
        <location evidence="1">Cytoplasm</location>
    </subcellularLocation>
</comment>
<evidence type="ECO:0000256" key="6">
    <source>
        <dbReference type="ARBA" id="ARBA00022598"/>
    </source>
</evidence>
<evidence type="ECO:0000256" key="17">
    <source>
        <dbReference type="SAM" id="Coils"/>
    </source>
</evidence>
<dbReference type="GO" id="GO:0004828">
    <property type="term" value="F:serine-tRNA ligase activity"/>
    <property type="evidence" value="ECO:0007669"/>
    <property type="project" value="UniProtKB-UniRule"/>
</dbReference>
<keyword evidence="6 19" id="KW-0436">Ligase</keyword>
<evidence type="ECO:0000256" key="12">
    <source>
        <dbReference type="ARBA" id="ARBA00047929"/>
    </source>
</evidence>
<evidence type="ECO:0000256" key="2">
    <source>
        <dbReference type="ARBA" id="ARBA00005045"/>
    </source>
</evidence>
<dbReference type="InterPro" id="IPR042103">
    <property type="entry name" value="SerRS_1_N_sf"/>
</dbReference>
<evidence type="ECO:0000256" key="16">
    <source>
        <dbReference type="PIRSR" id="PIRSR001529-2"/>
    </source>
</evidence>
<dbReference type="PANTHER" id="PTHR43697">
    <property type="entry name" value="SERYL-TRNA SYNTHETASE"/>
    <property type="match status" value="1"/>
</dbReference>
<keyword evidence="8 16" id="KW-0067">ATP-binding</keyword>
<dbReference type="InterPro" id="IPR033729">
    <property type="entry name" value="SerRS_core"/>
</dbReference>
<dbReference type="InterPro" id="IPR015866">
    <property type="entry name" value="Ser-tRNA-synth_1_N"/>
</dbReference>
<evidence type="ECO:0000256" key="5">
    <source>
        <dbReference type="ARBA" id="ARBA00022490"/>
    </source>
</evidence>
<evidence type="ECO:0000256" key="11">
    <source>
        <dbReference type="ARBA" id="ARBA00039158"/>
    </source>
</evidence>
<protein>
    <recommendedName>
        <fullName evidence="11 14">Serine--tRNA ligase</fullName>
        <ecNumber evidence="4 14">6.1.1.11</ecNumber>
    </recommendedName>
</protein>
<evidence type="ECO:0000256" key="10">
    <source>
        <dbReference type="ARBA" id="ARBA00023146"/>
    </source>
</evidence>
<keyword evidence="10" id="KW-0030">Aminoacyl-tRNA synthetase</keyword>
<dbReference type="NCBIfam" id="TIGR00414">
    <property type="entry name" value="serS"/>
    <property type="match status" value="1"/>
</dbReference>
<dbReference type="SUPFAM" id="SSF55681">
    <property type="entry name" value="Class II aaRS and biotin synthetases"/>
    <property type="match status" value="1"/>
</dbReference>
<comment type="pathway">
    <text evidence="2">Aminoacyl-tRNA biosynthesis; selenocysteinyl-tRNA(Sec) biosynthesis; L-seryl-tRNA(Sec) from L-serine and tRNA(Sec): step 1/1.</text>
</comment>
<feature type="binding site" evidence="15">
    <location>
        <position position="255"/>
    </location>
    <ligand>
        <name>L-serine</name>
        <dbReference type="ChEBI" id="CHEBI:33384"/>
    </ligand>
</feature>
<feature type="binding site" evidence="16">
    <location>
        <begin position="342"/>
        <end position="345"/>
    </location>
    <ligand>
        <name>ATP</name>
        <dbReference type="ChEBI" id="CHEBI:30616"/>
    </ligand>
</feature>
<evidence type="ECO:0000256" key="7">
    <source>
        <dbReference type="ARBA" id="ARBA00022741"/>
    </source>
</evidence>
<evidence type="ECO:0000256" key="8">
    <source>
        <dbReference type="ARBA" id="ARBA00022840"/>
    </source>
</evidence>
<sequence length="415" mass="47977">MDLKFIRENPELVREIIRRRNEAVDLDKILNLDEKRRKLIKERDDMQCRQSQLTATIAEKKRNKQATEQEQKAAKELSLKIKRLAEELAVIEKEIDDLIQFVPNVIHQTVSDQDQIVEQWGEIPKFDFQPLPHWELAQALGLVDFKVAAKLAGTRFVLFKGKGALLERALINFCLDYHTKNHGYEEISPPVLNLPVCFYNSGALPKLALEMYQFKDDPFYLIPTAEVPLVNIHRDEILAETDLPKRYVAYTPCFRREAGSYGKDVRGMIRIHQFDKVELVKITKPEESYQEFELMRQDACRIMQLLKIPYRVKLLAAKEMAFQSAKTYDIDAWAAGVGDWLEVSSISNCEDFQTRRANIKIRRKNGKLEYAHAMNGSGLAFARIFIALVENNQQRDGSIIIPEVLRPYLGLDRIA</sequence>
<feature type="binding site" evidence="15">
    <location>
        <position position="375"/>
    </location>
    <ligand>
        <name>L-serine</name>
        <dbReference type="ChEBI" id="CHEBI:33384"/>
    </ligand>
</feature>
<keyword evidence="9" id="KW-0648">Protein biosynthesis</keyword>
<dbReference type="SUPFAM" id="SSF46589">
    <property type="entry name" value="tRNA-binding arm"/>
    <property type="match status" value="1"/>
</dbReference>
<proteinExistence type="inferred from homology"/>
<keyword evidence="7" id="KW-0547">Nucleotide-binding</keyword>
<dbReference type="Pfam" id="PF00587">
    <property type="entry name" value="tRNA-synt_2b"/>
    <property type="match status" value="1"/>
</dbReference>
<keyword evidence="5" id="KW-0963">Cytoplasm</keyword>
<evidence type="ECO:0000256" key="15">
    <source>
        <dbReference type="PIRSR" id="PIRSR001529-1"/>
    </source>
</evidence>
<accession>A0A7C6A8E5</accession>
<dbReference type="GO" id="GO:0005524">
    <property type="term" value="F:ATP binding"/>
    <property type="evidence" value="ECO:0007669"/>
    <property type="project" value="UniProtKB-KW"/>
</dbReference>
<dbReference type="PRINTS" id="PR00981">
    <property type="entry name" value="TRNASYNTHSER"/>
</dbReference>
<dbReference type="Gene3D" id="1.10.287.40">
    <property type="entry name" value="Serine-tRNA synthetase, tRNA binding domain"/>
    <property type="match status" value="1"/>
</dbReference>
<dbReference type="InterPro" id="IPR045864">
    <property type="entry name" value="aa-tRNA-synth_II/BPL/LPL"/>
</dbReference>
<feature type="binding site" evidence="15">
    <location>
        <position position="224"/>
    </location>
    <ligand>
        <name>L-serine</name>
        <dbReference type="ChEBI" id="CHEBI:33384"/>
    </ligand>
</feature>
<evidence type="ECO:0000256" key="3">
    <source>
        <dbReference type="ARBA" id="ARBA00010728"/>
    </source>
</evidence>
<evidence type="ECO:0000256" key="14">
    <source>
        <dbReference type="NCBIfam" id="TIGR00414"/>
    </source>
</evidence>
<reference evidence="19" key="1">
    <citation type="journal article" date="2020" name="mSystems">
        <title>Genome- and Community-Level Interaction Insights into Carbon Utilization and Element Cycling Functions of Hydrothermarchaeota in Hydrothermal Sediment.</title>
        <authorList>
            <person name="Zhou Z."/>
            <person name="Liu Y."/>
            <person name="Xu W."/>
            <person name="Pan J."/>
            <person name="Luo Z.H."/>
            <person name="Li M."/>
        </authorList>
    </citation>
    <scope>NUCLEOTIDE SEQUENCE [LARGE SCALE GENOMIC DNA]</scope>
    <source>
        <strain evidence="19">SpSt-876</strain>
    </source>
</reference>
<feature type="binding site" evidence="15">
    <location>
        <position position="278"/>
    </location>
    <ligand>
        <name>L-serine</name>
        <dbReference type="ChEBI" id="CHEBI:33384"/>
    </ligand>
</feature>
<comment type="catalytic activity">
    <reaction evidence="12">
        <text>tRNA(Sec) + L-serine + ATP = L-seryl-tRNA(Sec) + AMP + diphosphate + H(+)</text>
        <dbReference type="Rhea" id="RHEA:42580"/>
        <dbReference type="Rhea" id="RHEA-COMP:9742"/>
        <dbReference type="Rhea" id="RHEA-COMP:10128"/>
        <dbReference type="ChEBI" id="CHEBI:15378"/>
        <dbReference type="ChEBI" id="CHEBI:30616"/>
        <dbReference type="ChEBI" id="CHEBI:33019"/>
        <dbReference type="ChEBI" id="CHEBI:33384"/>
        <dbReference type="ChEBI" id="CHEBI:78442"/>
        <dbReference type="ChEBI" id="CHEBI:78533"/>
        <dbReference type="ChEBI" id="CHEBI:456215"/>
        <dbReference type="EC" id="6.1.1.11"/>
    </reaction>
</comment>
<dbReference type="PROSITE" id="PS50862">
    <property type="entry name" value="AA_TRNA_LIGASE_II"/>
    <property type="match status" value="1"/>
</dbReference>